<feature type="chain" id="PRO_5015542135" evidence="2">
    <location>
        <begin position="21"/>
        <end position="196"/>
    </location>
</feature>
<keyword evidence="1" id="KW-0812">Transmembrane</keyword>
<feature type="transmembrane region" description="Helical" evidence="1">
    <location>
        <begin position="144"/>
        <end position="166"/>
    </location>
</feature>
<evidence type="ECO:0000313" key="3">
    <source>
        <dbReference type="EMBL" id="PSV49249.1"/>
    </source>
</evidence>
<proteinExistence type="predicted"/>
<feature type="signal peptide" evidence="2">
    <location>
        <begin position="1"/>
        <end position="20"/>
    </location>
</feature>
<dbReference type="RefSeq" id="WP_107251903.1">
    <property type="nucleotide sequence ID" value="NZ_PYOC01000001.1"/>
</dbReference>
<feature type="transmembrane region" description="Helical" evidence="1">
    <location>
        <begin position="115"/>
        <end position="132"/>
    </location>
</feature>
<feature type="transmembrane region" description="Helical" evidence="1">
    <location>
        <begin position="36"/>
        <end position="58"/>
    </location>
</feature>
<sequence>MKKTYLLSGLLTLFSPLALAHPGHIGTHGFESGFIHPLTGIDHLSVMLGVGMLAALLGGKGRYRLPLAFVAIMIVGGVMGISGLVMPGVEIGIALSVVAMGILLCSGARVSEKATLALVMGFALFHGMAHGMEMPLDSQALYYFSGFVLATTMLHMFGIFLVQVAVSCMKNRVILNAVGFGIGMSMTAFGGALLFS</sequence>
<dbReference type="EMBL" id="PYOC01000001">
    <property type="protein sequence ID" value="PSV49249.1"/>
    <property type="molecule type" value="Genomic_DNA"/>
</dbReference>
<reference evidence="3 4" key="1">
    <citation type="submission" date="2018-03" db="EMBL/GenBank/DDBJ databases">
        <title>Whole genome sequencing of Histamine producing bacteria.</title>
        <authorList>
            <person name="Butler K."/>
        </authorList>
    </citation>
    <scope>NUCLEOTIDE SEQUENCE [LARGE SCALE GENOMIC DNA]</scope>
    <source>
        <strain evidence="3 4">ATCC 19614</strain>
    </source>
</reference>
<protein>
    <submittedName>
        <fullName evidence="3">Urease accessory protein</fullName>
    </submittedName>
</protein>
<feature type="transmembrane region" description="Helical" evidence="1">
    <location>
        <begin position="173"/>
        <end position="195"/>
    </location>
</feature>
<keyword evidence="4" id="KW-1185">Reference proteome</keyword>
<dbReference type="InterPro" id="IPR007038">
    <property type="entry name" value="HupE_UreJ"/>
</dbReference>
<dbReference type="Pfam" id="PF04955">
    <property type="entry name" value="HupE_UreJ"/>
    <property type="match status" value="1"/>
</dbReference>
<accession>A0A2T3LD37</accession>
<dbReference type="AlphaFoldDB" id="A0A2T3LD37"/>
<evidence type="ECO:0000256" key="2">
    <source>
        <dbReference type="SAM" id="SignalP"/>
    </source>
</evidence>
<feature type="transmembrane region" description="Helical" evidence="1">
    <location>
        <begin position="91"/>
        <end position="108"/>
    </location>
</feature>
<evidence type="ECO:0000313" key="4">
    <source>
        <dbReference type="Proteomes" id="UP000241803"/>
    </source>
</evidence>
<name>A0A2T3LD37_9GAMM</name>
<keyword evidence="1" id="KW-1133">Transmembrane helix</keyword>
<evidence type="ECO:0000256" key="1">
    <source>
        <dbReference type="SAM" id="Phobius"/>
    </source>
</evidence>
<feature type="transmembrane region" description="Helical" evidence="1">
    <location>
        <begin position="65"/>
        <end position="85"/>
    </location>
</feature>
<keyword evidence="2" id="KW-0732">Signal</keyword>
<keyword evidence="1" id="KW-0472">Membrane</keyword>
<dbReference type="Proteomes" id="UP000241803">
    <property type="component" value="Unassembled WGS sequence"/>
</dbReference>
<comment type="caution">
    <text evidence="3">The sequence shown here is derived from an EMBL/GenBank/DDBJ whole genome shotgun (WGS) entry which is preliminary data.</text>
</comment>
<gene>
    <name evidence="3" type="ORF">C9J47_01385</name>
</gene>
<organism evidence="3 4">
    <name type="scientific">Photobacterium indicum</name>
    <dbReference type="NCBI Taxonomy" id="81447"/>
    <lineage>
        <taxon>Bacteria</taxon>
        <taxon>Pseudomonadati</taxon>
        <taxon>Pseudomonadota</taxon>
        <taxon>Gammaproteobacteria</taxon>
        <taxon>Vibrionales</taxon>
        <taxon>Vibrionaceae</taxon>
        <taxon>Photobacterium</taxon>
    </lineage>
</organism>
<dbReference type="PIRSF" id="PIRSF016919">
    <property type="entry name" value="HupE_UreJ"/>
    <property type="match status" value="1"/>
</dbReference>